<evidence type="ECO:0000313" key="1">
    <source>
        <dbReference type="EMBL" id="KKN45625.1"/>
    </source>
</evidence>
<reference evidence="1" key="1">
    <citation type="journal article" date="2015" name="Nature">
        <title>Complex archaea that bridge the gap between prokaryotes and eukaryotes.</title>
        <authorList>
            <person name="Spang A."/>
            <person name="Saw J.H."/>
            <person name="Jorgensen S.L."/>
            <person name="Zaremba-Niedzwiedzka K."/>
            <person name="Martijn J."/>
            <person name="Lind A.E."/>
            <person name="van Eijk R."/>
            <person name="Schleper C."/>
            <person name="Guy L."/>
            <person name="Ettema T.J."/>
        </authorList>
    </citation>
    <scope>NUCLEOTIDE SEQUENCE</scope>
</reference>
<proteinExistence type="predicted"/>
<accession>A0A0F9QN60</accession>
<name>A0A0F9QN60_9ZZZZ</name>
<sequence>MPIIEYNGKKPKISPNSYVSPMATLIGEVIINENGEMEEFTGAKILADRKGRLHEFYDAGVKVIGKNNYTGSGYYDYLDITGEPQQINFYQITVDDSVHTQAEGIIAESVDFTLSPRYAYQGRVELHATNNFLTFDGGTKIFQDCPDN</sequence>
<comment type="caution">
    <text evidence="1">The sequence shown here is derived from an EMBL/GenBank/DDBJ whole genome shotgun (WGS) entry which is preliminary data.</text>
</comment>
<dbReference type="EMBL" id="LAZR01001376">
    <property type="protein sequence ID" value="KKN45625.1"/>
    <property type="molecule type" value="Genomic_DNA"/>
</dbReference>
<feature type="non-terminal residue" evidence="1">
    <location>
        <position position="148"/>
    </location>
</feature>
<protein>
    <submittedName>
        <fullName evidence="1">Uncharacterized protein</fullName>
    </submittedName>
</protein>
<gene>
    <name evidence="1" type="ORF">LCGC14_0681010</name>
</gene>
<organism evidence="1">
    <name type="scientific">marine sediment metagenome</name>
    <dbReference type="NCBI Taxonomy" id="412755"/>
    <lineage>
        <taxon>unclassified sequences</taxon>
        <taxon>metagenomes</taxon>
        <taxon>ecological metagenomes</taxon>
    </lineage>
</organism>
<dbReference type="AlphaFoldDB" id="A0A0F9QN60"/>